<dbReference type="AlphaFoldDB" id="A0A4V3JRD3"/>
<dbReference type="Proteomes" id="UP000297762">
    <property type="component" value="Unassembled WGS sequence"/>
</dbReference>
<dbReference type="NCBIfam" id="NF047476">
    <property type="entry name" value="LA_2168_fam"/>
    <property type="match status" value="1"/>
</dbReference>
<evidence type="ECO:0000313" key="1">
    <source>
        <dbReference type="EMBL" id="TGL59555.1"/>
    </source>
</evidence>
<gene>
    <name evidence="1" type="ORF">EHQ64_15810</name>
</gene>
<accession>A0A4V3JRD3</accession>
<sequence>MKILILIALFFISVELFADPNPKTSNLEVYFQWILFRTQGRISEEKGPSKISGISQPAMIRFLYENHSEKFQINLDWTVVTVNMSGLLFLPGENAYFGILYKNFLWGLGRKSDPKTFPAWVGWKDGVEGIFVETETNRIRVRFDLLDLYRGFPLFENQWLKLQGRGNFLPKIARDELVQETNSSFYSESRYRAGFTVSGNRDDRVLYQFRVRYLSLGDWGRFGSDTKESRSETIEGDRDYLVEWKFGIGFVWKYFYLSSDLFLSRGLDKTAYHPNRPERSLPISGEAVRLDLGFYNKNGKLSFFGFLPDREKRSSNGEILELGFVGMGSSPISNPLLQQVWGFYPSSWITERGLEREDTKFPGKRPAAFLGVRYEFDIFGIFSSLHFTYISFLKEDISSSGSWSASKSILGNQWIREAGLQIIWKPLPEENTKLELDLGGFESDFETGLKQWYLLLKIGAAWK</sequence>
<comment type="caution">
    <text evidence="1">The sequence shown here is derived from an EMBL/GenBank/DDBJ whole genome shotgun (WGS) entry which is preliminary data.</text>
</comment>
<name>A0A4V3JRD3_9LEPT</name>
<keyword evidence="2" id="KW-1185">Reference proteome</keyword>
<organism evidence="1 2">
    <name type="scientific">Leptospira sarikeiensis</name>
    <dbReference type="NCBI Taxonomy" id="2484943"/>
    <lineage>
        <taxon>Bacteria</taxon>
        <taxon>Pseudomonadati</taxon>
        <taxon>Spirochaetota</taxon>
        <taxon>Spirochaetia</taxon>
        <taxon>Leptospirales</taxon>
        <taxon>Leptospiraceae</taxon>
        <taxon>Leptospira</taxon>
    </lineage>
</organism>
<proteinExistence type="predicted"/>
<protein>
    <recommendedName>
        <fullName evidence="3">Alginate export domain-containing protein</fullName>
    </recommendedName>
</protein>
<reference evidence="1" key="1">
    <citation type="journal article" date="2019" name="PLoS Negl. Trop. Dis.">
        <title>Revisiting the worldwide diversity of Leptospira species in the environment.</title>
        <authorList>
            <person name="Vincent A.T."/>
            <person name="Schiettekatte O."/>
            <person name="Bourhy P."/>
            <person name="Veyrier F.J."/>
            <person name="Picardeau M."/>
        </authorList>
    </citation>
    <scope>NUCLEOTIDE SEQUENCE [LARGE SCALE GENOMIC DNA]</scope>
    <source>
        <strain evidence="1">201702455</strain>
    </source>
</reference>
<evidence type="ECO:0000313" key="2">
    <source>
        <dbReference type="Proteomes" id="UP000297762"/>
    </source>
</evidence>
<dbReference type="OrthoDB" id="340118at2"/>
<evidence type="ECO:0008006" key="3">
    <source>
        <dbReference type="Google" id="ProtNLM"/>
    </source>
</evidence>
<dbReference type="RefSeq" id="WP_135650770.1">
    <property type="nucleotide sequence ID" value="NZ_RQGF01000030.1"/>
</dbReference>
<dbReference type="EMBL" id="RQGF01000030">
    <property type="protein sequence ID" value="TGL59555.1"/>
    <property type="molecule type" value="Genomic_DNA"/>
</dbReference>